<dbReference type="EMBL" id="HBUE01259554">
    <property type="protein sequence ID" value="CAG6558373.1"/>
    <property type="molecule type" value="Transcribed_RNA"/>
</dbReference>
<dbReference type="PANTHER" id="PTHR24141:SF1">
    <property type="entry name" value="2-5A-DEPENDENT RIBONUCLEASE"/>
    <property type="match status" value="1"/>
</dbReference>
<dbReference type="EMBL" id="HBUE01154507">
    <property type="protein sequence ID" value="CAG6507044.1"/>
    <property type="molecule type" value="Transcribed_RNA"/>
</dbReference>
<feature type="repeat" description="ANK" evidence="3">
    <location>
        <begin position="398"/>
        <end position="430"/>
    </location>
</feature>
<reference evidence="4" key="1">
    <citation type="submission" date="2021-05" db="EMBL/GenBank/DDBJ databases">
        <authorList>
            <person name="Alioto T."/>
            <person name="Alioto T."/>
            <person name="Gomez Garrido J."/>
        </authorList>
    </citation>
    <scope>NUCLEOTIDE SEQUENCE</scope>
</reference>
<organism evidence="4">
    <name type="scientific">Culex pipiens</name>
    <name type="common">House mosquito</name>
    <dbReference type="NCBI Taxonomy" id="7175"/>
    <lineage>
        <taxon>Eukaryota</taxon>
        <taxon>Metazoa</taxon>
        <taxon>Ecdysozoa</taxon>
        <taxon>Arthropoda</taxon>
        <taxon>Hexapoda</taxon>
        <taxon>Insecta</taxon>
        <taxon>Pterygota</taxon>
        <taxon>Neoptera</taxon>
        <taxon>Endopterygota</taxon>
        <taxon>Diptera</taxon>
        <taxon>Nematocera</taxon>
        <taxon>Culicoidea</taxon>
        <taxon>Culicidae</taxon>
        <taxon>Culicinae</taxon>
        <taxon>Culicini</taxon>
        <taxon>Culex</taxon>
        <taxon>Culex</taxon>
    </lineage>
</organism>
<keyword evidence="2 3" id="KW-0040">ANK repeat</keyword>
<evidence type="ECO:0000256" key="2">
    <source>
        <dbReference type="ARBA" id="ARBA00023043"/>
    </source>
</evidence>
<accession>A0A8D8IRS0</accession>
<evidence type="ECO:0000313" key="4">
    <source>
        <dbReference type="EMBL" id="CAG6558373.1"/>
    </source>
</evidence>
<protein>
    <submittedName>
        <fullName evidence="4">Ankyrin-2</fullName>
    </submittedName>
</protein>
<keyword evidence="1" id="KW-0677">Repeat</keyword>
<evidence type="ECO:0000256" key="3">
    <source>
        <dbReference type="PROSITE-ProRule" id="PRU00023"/>
    </source>
</evidence>
<evidence type="ECO:0000256" key="1">
    <source>
        <dbReference type="ARBA" id="ARBA00022737"/>
    </source>
</evidence>
<feature type="repeat" description="ANK" evidence="3">
    <location>
        <begin position="466"/>
        <end position="498"/>
    </location>
</feature>
<dbReference type="SMART" id="SM00248">
    <property type="entry name" value="ANK"/>
    <property type="match status" value="6"/>
</dbReference>
<dbReference type="GO" id="GO:0003723">
    <property type="term" value="F:RNA binding"/>
    <property type="evidence" value="ECO:0007669"/>
    <property type="project" value="TreeGrafter"/>
</dbReference>
<feature type="repeat" description="ANK" evidence="3">
    <location>
        <begin position="432"/>
        <end position="464"/>
    </location>
</feature>
<feature type="repeat" description="ANK" evidence="3">
    <location>
        <begin position="500"/>
        <end position="529"/>
    </location>
</feature>
<dbReference type="InterPro" id="IPR036770">
    <property type="entry name" value="Ankyrin_rpt-contain_sf"/>
</dbReference>
<dbReference type="SUPFAM" id="SSF48403">
    <property type="entry name" value="Ankyrin repeat"/>
    <property type="match status" value="1"/>
</dbReference>
<dbReference type="PANTHER" id="PTHR24141">
    <property type="entry name" value="2-5A-DEPENDENT RIBONUCLEASE"/>
    <property type="match status" value="1"/>
</dbReference>
<dbReference type="Gene3D" id="1.25.40.20">
    <property type="entry name" value="Ankyrin repeat-containing domain"/>
    <property type="match status" value="1"/>
</dbReference>
<dbReference type="InterPro" id="IPR002110">
    <property type="entry name" value="Ankyrin_rpt"/>
</dbReference>
<feature type="repeat" description="ANK" evidence="3">
    <location>
        <begin position="330"/>
        <end position="362"/>
    </location>
</feature>
<dbReference type="Pfam" id="PF12796">
    <property type="entry name" value="Ank_2"/>
    <property type="match status" value="2"/>
</dbReference>
<feature type="repeat" description="ANK" evidence="3">
    <location>
        <begin position="364"/>
        <end position="396"/>
    </location>
</feature>
<dbReference type="AlphaFoldDB" id="A0A8D8IRS0"/>
<sequence>MFGEKNLISNQSKKTFFYKYFKQLLLHLPKLECNTQAIVSDFSTTLISVPLHAQMIAMICQDHFKEYCEKPNNKLQFQKIDLVTMFDKFINLKFNVILMEEKHRVDITMPIINKQVKKEYEQCLKNHKIAAASSLFNNNDSNLFSKEDKTGVDQLLNDVKNCVEKTGIISRGDKEEFTFVHRSYAEYFAAMFIWEEFCASDIEKFEKFTNKFLDRLIKDDHVQLTNFLLGMAQNIKDDCKEIVFKATSLLDTLLSWLDSSGKKENKVISLLLGVVELSINSNEDCENVVKGIKRDSLKTLFFRASENGYTELNAVSLKEMPDLINDTTQEGWSALHFAAVAGQGEIVTDLIEREHKINEITFDNGQSALHMAVEKGHLDIVEILLRNKADVNISTTGTGVTALHLASENGHTETVELLLKNRASVNKKTIKNGSTALLLASKKGHTAVVELLLAYGADPNIKTDYWGFSPLYWAARNNSIEIVSLLEGKGAGIDTVTYFVGHTAMHIAILYGHTEIVEFLLAKGANNEC</sequence>
<name>A0A8D8IRS0_CULPI</name>
<dbReference type="PRINTS" id="PR01415">
    <property type="entry name" value="ANKYRIN"/>
</dbReference>
<dbReference type="GO" id="GO:0006396">
    <property type="term" value="P:RNA processing"/>
    <property type="evidence" value="ECO:0007669"/>
    <property type="project" value="TreeGrafter"/>
</dbReference>
<dbReference type="PROSITE" id="PS50297">
    <property type="entry name" value="ANK_REP_REGION"/>
    <property type="match status" value="6"/>
</dbReference>
<proteinExistence type="predicted"/>
<dbReference type="PROSITE" id="PS50088">
    <property type="entry name" value="ANK_REPEAT"/>
    <property type="match status" value="6"/>
</dbReference>
<dbReference type="GO" id="GO:0004540">
    <property type="term" value="F:RNA nuclease activity"/>
    <property type="evidence" value="ECO:0007669"/>
    <property type="project" value="TreeGrafter"/>
</dbReference>